<reference evidence="2 3" key="1">
    <citation type="submission" date="2023-02" db="EMBL/GenBank/DDBJ databases">
        <title>LHISI_Scaffold_Assembly.</title>
        <authorList>
            <person name="Stuart O.P."/>
            <person name="Cleave R."/>
            <person name="Magrath M.J.L."/>
            <person name="Mikheyev A.S."/>
        </authorList>
    </citation>
    <scope>NUCLEOTIDE SEQUENCE [LARGE SCALE GENOMIC DNA]</scope>
    <source>
        <strain evidence="2">Daus_M_001</strain>
        <tissue evidence="2">Leg muscle</tissue>
    </source>
</reference>
<dbReference type="Proteomes" id="UP001159363">
    <property type="component" value="Chromosome 6"/>
</dbReference>
<keyword evidence="3" id="KW-1185">Reference proteome</keyword>
<gene>
    <name evidence="2" type="ORF">PR048_020229</name>
</gene>
<evidence type="ECO:0000256" key="1">
    <source>
        <dbReference type="SAM" id="MobiDB-lite"/>
    </source>
</evidence>
<organism evidence="2 3">
    <name type="scientific">Dryococelus australis</name>
    <dbReference type="NCBI Taxonomy" id="614101"/>
    <lineage>
        <taxon>Eukaryota</taxon>
        <taxon>Metazoa</taxon>
        <taxon>Ecdysozoa</taxon>
        <taxon>Arthropoda</taxon>
        <taxon>Hexapoda</taxon>
        <taxon>Insecta</taxon>
        <taxon>Pterygota</taxon>
        <taxon>Neoptera</taxon>
        <taxon>Polyneoptera</taxon>
        <taxon>Phasmatodea</taxon>
        <taxon>Verophasmatodea</taxon>
        <taxon>Anareolatae</taxon>
        <taxon>Phasmatidae</taxon>
        <taxon>Eurycanthinae</taxon>
        <taxon>Dryococelus</taxon>
    </lineage>
</organism>
<protein>
    <submittedName>
        <fullName evidence="2">Uncharacterized protein</fullName>
    </submittedName>
</protein>
<comment type="caution">
    <text evidence="2">The sequence shown here is derived from an EMBL/GenBank/DDBJ whole genome shotgun (WGS) entry which is preliminary data.</text>
</comment>
<dbReference type="EMBL" id="JARBHB010000007">
    <property type="protein sequence ID" value="KAJ8879621.1"/>
    <property type="molecule type" value="Genomic_DNA"/>
</dbReference>
<feature type="region of interest" description="Disordered" evidence="1">
    <location>
        <begin position="232"/>
        <end position="254"/>
    </location>
</feature>
<proteinExistence type="predicted"/>
<name>A0ABQ9H5Y0_9NEOP</name>
<evidence type="ECO:0000313" key="2">
    <source>
        <dbReference type="EMBL" id="KAJ8879621.1"/>
    </source>
</evidence>
<evidence type="ECO:0000313" key="3">
    <source>
        <dbReference type="Proteomes" id="UP001159363"/>
    </source>
</evidence>
<accession>A0ABQ9H5Y0</accession>
<sequence length="669" mass="74092">MDSTSTPEVGDERLLPFRGHCDRCLPPRGQVRRAMTRRPLACRRQRAPTARSFAWRFNCDVMSQRITTEETTISSYLSDELKLSPVCPRPSPYTLTCNLFGIRQKNDEGKARTHSSSQLLDVRIAGGRDIAGPSPSLLPTTSLPRSPSDISCASDAQLSSLEVPSPILQQEHSCPLRRSSHIAIAIAIPGHTIFRTCPNKTASLSRNKWERRLLSGSPANRERIFCTTQSAPTHSDVKPFTKHSRSQSTLTQEEPPPSYLLHVIVLYLGNRPVLYTRLLAVTLLSPSLRVLRSVDTVSLAECILGRGGLVVRLLALIPPHQTGFDSRRGRIQIFAFGNCAGRCRGSEGFLGNLLFPLPLHSDAAPYSRCFTIIGSQNDDVKRRLLWVMLSKVSDCWSGMPGKVLLGLYVAAGVGSVSQSQPTTEVSRLRVAQRRQAQQPRRVKGHWDQGLRSMSPTSNMVVKMTDRTKMAGRSAPAPTPNTSCIDLAFPMTIKPIWPPQFCPREASLLNPSDGSKRARFCEWESRYVLKEKSETCGHGPIRRRVWQRGFRQERCKGEGVGGERAAERLKGITITVNSERHDSDSAIVNDEAGVEPHTVQPNLLSDHGYDLPAWSSFPGGNPIWRGNVLLGLDTRITFSLSLNPGVARGEEGKECYLPRGEARLAMSRTR</sequence>